<evidence type="ECO:0000313" key="1">
    <source>
        <dbReference type="EMBL" id="KAH0213329.1"/>
    </source>
</evidence>
<name>A0A9P8K228_AURME</name>
<gene>
    <name evidence="1" type="ORF">KCV03_g8966</name>
</gene>
<evidence type="ECO:0000313" key="2">
    <source>
        <dbReference type="Proteomes" id="UP000767238"/>
    </source>
</evidence>
<protein>
    <submittedName>
        <fullName evidence="1">Uncharacterized protein</fullName>
    </submittedName>
</protein>
<dbReference type="EMBL" id="JAHFYH010000098">
    <property type="protein sequence ID" value="KAH0213329.1"/>
    <property type="molecule type" value="Genomic_DNA"/>
</dbReference>
<dbReference type="Proteomes" id="UP000767238">
    <property type="component" value="Unassembled WGS sequence"/>
</dbReference>
<accession>A0A9P8K228</accession>
<reference evidence="1" key="2">
    <citation type="submission" date="2021-08" db="EMBL/GenBank/DDBJ databases">
        <authorList>
            <person name="Gostincar C."/>
            <person name="Sun X."/>
            <person name="Song Z."/>
            <person name="Gunde-Cimerman N."/>
        </authorList>
    </citation>
    <scope>NUCLEOTIDE SEQUENCE</scope>
    <source>
        <strain evidence="1">EXF-8016</strain>
    </source>
</reference>
<sequence length="289" mass="33144">MTEKSLKGLVNLIADQDLVTRCQYISFSTSRLLVLSDALTPRERAHNKRATRHQKVLFGRYHIKAIIKALDDLRANRRMDIILGVYDEPWPKMDLGKAFATDGFFNFAGSEDKLRHGDVGNTLSALGTGAKCSGFSIQQIRLELYDLATLSSKDMFWMQLETAIDLHFVCVNRHDLSISSNHNRFELRNICIGFYSGPYSAHYGIAHTDLYHYLEARQHQEICFKGVLLQWRDFIRFVSKDTLARLELNDIAFHPGTTRTGLLEVYKWLKSLPRLEGLIVKQVRGGHRD</sequence>
<proteinExistence type="predicted"/>
<feature type="non-terminal residue" evidence="1">
    <location>
        <position position="289"/>
    </location>
</feature>
<comment type="caution">
    <text evidence="1">The sequence shown here is derived from an EMBL/GenBank/DDBJ whole genome shotgun (WGS) entry which is preliminary data.</text>
</comment>
<organism evidence="1 2">
    <name type="scientific">Aureobasidium melanogenum</name>
    <name type="common">Aureobasidium pullulans var. melanogenum</name>
    <dbReference type="NCBI Taxonomy" id="46634"/>
    <lineage>
        <taxon>Eukaryota</taxon>
        <taxon>Fungi</taxon>
        <taxon>Dikarya</taxon>
        <taxon>Ascomycota</taxon>
        <taxon>Pezizomycotina</taxon>
        <taxon>Dothideomycetes</taxon>
        <taxon>Dothideomycetidae</taxon>
        <taxon>Dothideales</taxon>
        <taxon>Saccotheciaceae</taxon>
        <taxon>Aureobasidium</taxon>
    </lineage>
</organism>
<dbReference type="AlphaFoldDB" id="A0A9P8K228"/>
<dbReference type="OrthoDB" id="3923556at2759"/>
<reference evidence="1" key="1">
    <citation type="journal article" date="2021" name="J Fungi (Basel)">
        <title>Virulence traits and population genomics of the black yeast Aureobasidium melanogenum.</title>
        <authorList>
            <person name="Cernosa A."/>
            <person name="Sun X."/>
            <person name="Gostincar C."/>
            <person name="Fang C."/>
            <person name="Gunde-Cimerman N."/>
            <person name="Song Z."/>
        </authorList>
    </citation>
    <scope>NUCLEOTIDE SEQUENCE</scope>
    <source>
        <strain evidence="1">EXF-8016</strain>
    </source>
</reference>